<evidence type="ECO:0000256" key="1">
    <source>
        <dbReference type="ARBA" id="ARBA00022679"/>
    </source>
</evidence>
<feature type="binding site" evidence="6">
    <location>
        <position position="175"/>
    </location>
    <ligand>
        <name>NAD(+)</name>
        <dbReference type="ChEBI" id="CHEBI:57540"/>
    </ligand>
</feature>
<dbReference type="Gene3D" id="3.40.50.10330">
    <property type="entry name" value="Probable inorganic polyphosphate/atp-NAD kinase, domain 1"/>
    <property type="match status" value="1"/>
</dbReference>
<evidence type="ECO:0000256" key="6">
    <source>
        <dbReference type="HAMAP-Rule" id="MF_00361"/>
    </source>
</evidence>
<reference evidence="7 8" key="1">
    <citation type="submission" date="2017-03" db="EMBL/GenBank/DDBJ databases">
        <title>Complete genome sequence of Candidatus 'Thiodictyon syntrophicum' sp. nov. strain Cad16T, a photolithoautotroph purple sulfur bacterium isolated from an alpine meromictic lake.</title>
        <authorList>
            <person name="Luedin S.M."/>
            <person name="Pothier J.F."/>
            <person name="Danza F."/>
            <person name="Storelli N."/>
            <person name="Wittwer M."/>
            <person name="Tonolla M."/>
        </authorList>
    </citation>
    <scope>NUCLEOTIDE SEQUENCE [LARGE SCALE GENOMIC DNA]</scope>
    <source>
        <strain evidence="7 8">Cad16T</strain>
    </source>
</reference>
<dbReference type="EMBL" id="CP020370">
    <property type="protein sequence ID" value="AUB84028.1"/>
    <property type="molecule type" value="Genomic_DNA"/>
</dbReference>
<dbReference type="GO" id="GO:0005737">
    <property type="term" value="C:cytoplasm"/>
    <property type="evidence" value="ECO:0007669"/>
    <property type="project" value="UniProtKB-SubCell"/>
</dbReference>
<evidence type="ECO:0000256" key="2">
    <source>
        <dbReference type="ARBA" id="ARBA00022777"/>
    </source>
</evidence>
<comment type="similarity">
    <text evidence="6">Belongs to the NAD kinase family.</text>
</comment>
<evidence type="ECO:0000313" key="7">
    <source>
        <dbReference type="EMBL" id="AUB84028.1"/>
    </source>
</evidence>
<comment type="catalytic activity">
    <reaction evidence="5 6">
        <text>NAD(+) + ATP = ADP + NADP(+) + H(+)</text>
        <dbReference type="Rhea" id="RHEA:18629"/>
        <dbReference type="ChEBI" id="CHEBI:15378"/>
        <dbReference type="ChEBI" id="CHEBI:30616"/>
        <dbReference type="ChEBI" id="CHEBI:57540"/>
        <dbReference type="ChEBI" id="CHEBI:58349"/>
        <dbReference type="ChEBI" id="CHEBI:456216"/>
        <dbReference type="EC" id="2.7.1.23"/>
    </reaction>
</comment>
<dbReference type="PANTHER" id="PTHR20275:SF0">
    <property type="entry name" value="NAD KINASE"/>
    <property type="match status" value="1"/>
</dbReference>
<dbReference type="KEGG" id="tsy:THSYN_25895"/>
<dbReference type="InterPro" id="IPR017438">
    <property type="entry name" value="ATP-NAD_kinase_N"/>
</dbReference>
<dbReference type="OrthoDB" id="9774737at2"/>
<keyword evidence="1 6" id="KW-0808">Transferase</keyword>
<keyword evidence="6" id="KW-0067">ATP-binding</keyword>
<evidence type="ECO:0000256" key="3">
    <source>
        <dbReference type="ARBA" id="ARBA00022857"/>
    </source>
</evidence>
<feature type="binding site" evidence="6">
    <location>
        <begin position="188"/>
        <end position="193"/>
    </location>
    <ligand>
        <name>NAD(+)</name>
        <dbReference type="ChEBI" id="CHEBI:57540"/>
    </ligand>
</feature>
<dbReference type="GO" id="GO:0046872">
    <property type="term" value="F:metal ion binding"/>
    <property type="evidence" value="ECO:0007669"/>
    <property type="project" value="UniProtKB-UniRule"/>
</dbReference>
<keyword evidence="2 6" id="KW-0418">Kinase</keyword>
<name>A0A2K8UEM8_9GAMM</name>
<gene>
    <name evidence="6" type="primary">nadK</name>
    <name evidence="7" type="ORF">THSYN_25895</name>
</gene>
<feature type="binding site" evidence="6">
    <location>
        <position position="177"/>
    </location>
    <ligand>
        <name>NAD(+)</name>
        <dbReference type="ChEBI" id="CHEBI:57540"/>
    </ligand>
</feature>
<comment type="function">
    <text evidence="6">Involved in the regulation of the intracellular balance of NAD and NADP, and is a key enzyme in the biosynthesis of NADP. Catalyzes specifically the phosphorylation on 2'-hydroxyl of the adenosine moiety of NAD to yield NADP.</text>
</comment>
<comment type="caution">
    <text evidence="6">Lacks conserved residue(s) required for the propagation of feature annotation.</text>
</comment>
<evidence type="ECO:0000256" key="5">
    <source>
        <dbReference type="ARBA" id="ARBA00047925"/>
    </source>
</evidence>
<feature type="binding site" evidence="6">
    <location>
        <position position="158"/>
    </location>
    <ligand>
        <name>NAD(+)</name>
        <dbReference type="ChEBI" id="CHEBI:57540"/>
    </ligand>
</feature>
<dbReference type="GO" id="GO:0005524">
    <property type="term" value="F:ATP binding"/>
    <property type="evidence" value="ECO:0007669"/>
    <property type="project" value="UniProtKB-KW"/>
</dbReference>
<proteinExistence type="inferred from homology"/>
<dbReference type="Gene3D" id="2.60.200.30">
    <property type="entry name" value="Probable inorganic polyphosphate/atp-NAD kinase, domain 2"/>
    <property type="match status" value="1"/>
</dbReference>
<dbReference type="InterPro" id="IPR002504">
    <property type="entry name" value="NADK"/>
</dbReference>
<dbReference type="GO" id="GO:0003951">
    <property type="term" value="F:NAD+ kinase activity"/>
    <property type="evidence" value="ECO:0007669"/>
    <property type="project" value="UniProtKB-UniRule"/>
</dbReference>
<feature type="binding site" evidence="6">
    <location>
        <begin position="147"/>
        <end position="148"/>
    </location>
    <ligand>
        <name>NAD(+)</name>
        <dbReference type="ChEBI" id="CHEBI:57540"/>
    </ligand>
</feature>
<dbReference type="EC" id="2.7.1.23" evidence="6"/>
<feature type="binding site" evidence="6">
    <location>
        <begin position="73"/>
        <end position="74"/>
    </location>
    <ligand>
        <name>NAD(+)</name>
        <dbReference type="ChEBI" id="CHEBI:57540"/>
    </ligand>
</feature>
<keyword evidence="8" id="KW-1185">Reference proteome</keyword>
<dbReference type="InterPro" id="IPR017437">
    <property type="entry name" value="ATP-NAD_kinase_PpnK-typ_C"/>
</dbReference>
<feature type="binding site" evidence="6">
    <location>
        <position position="78"/>
    </location>
    <ligand>
        <name>NAD(+)</name>
        <dbReference type="ChEBI" id="CHEBI:57540"/>
    </ligand>
</feature>
<dbReference type="NCBIfam" id="NF002306">
    <property type="entry name" value="PRK01231.1"/>
    <property type="match status" value="1"/>
</dbReference>
<dbReference type="InterPro" id="IPR016064">
    <property type="entry name" value="NAD/diacylglycerol_kinase_sf"/>
</dbReference>
<dbReference type="PANTHER" id="PTHR20275">
    <property type="entry name" value="NAD KINASE"/>
    <property type="match status" value="1"/>
</dbReference>
<keyword evidence="6" id="KW-0963">Cytoplasm</keyword>
<comment type="subcellular location">
    <subcellularLocation>
        <location evidence="6">Cytoplasm</location>
    </subcellularLocation>
</comment>
<feature type="active site" description="Proton acceptor" evidence="6">
    <location>
        <position position="73"/>
    </location>
</feature>
<evidence type="ECO:0000313" key="8">
    <source>
        <dbReference type="Proteomes" id="UP000232638"/>
    </source>
</evidence>
<keyword evidence="4 6" id="KW-0520">NAD</keyword>
<dbReference type="GO" id="GO:0006741">
    <property type="term" value="P:NADP+ biosynthetic process"/>
    <property type="evidence" value="ECO:0007669"/>
    <property type="project" value="UniProtKB-UniRule"/>
</dbReference>
<dbReference type="Proteomes" id="UP000232638">
    <property type="component" value="Chromosome"/>
</dbReference>
<dbReference type="HAMAP" id="MF_00361">
    <property type="entry name" value="NAD_kinase"/>
    <property type="match status" value="1"/>
</dbReference>
<organism evidence="7 8">
    <name type="scientific">Candidatus Thiodictyon syntrophicum</name>
    <dbReference type="NCBI Taxonomy" id="1166950"/>
    <lineage>
        <taxon>Bacteria</taxon>
        <taxon>Pseudomonadati</taxon>
        <taxon>Pseudomonadota</taxon>
        <taxon>Gammaproteobacteria</taxon>
        <taxon>Chromatiales</taxon>
        <taxon>Chromatiaceae</taxon>
        <taxon>Thiodictyon</taxon>
    </lineage>
</organism>
<dbReference type="Pfam" id="PF20143">
    <property type="entry name" value="NAD_kinase_C"/>
    <property type="match status" value="1"/>
</dbReference>
<dbReference type="AlphaFoldDB" id="A0A2K8UEM8"/>
<evidence type="ECO:0000256" key="4">
    <source>
        <dbReference type="ARBA" id="ARBA00023027"/>
    </source>
</evidence>
<sequence length="298" mass="31747">MPQFRTVGIIGRQSGTPEVESILRRLIKHLRRRSCQVLMDGESARELGLKAADGLPVAVLGARCDLVVVVGGDGTLLHAGRALAGSRVPLLGINVGRLGFLVDVSPSEMESVLDAILEGEYETDRRALLTAAVLGDPTEGRAYAALNDVVIHKWNTARMIQFDTFIDGVFVSAQRSDGLIVATPTGSTAYALSGGGPLVAPALDAILLVPICPHDLSNRPLVVPGGSCIEVRVCGHDLGQARMTCDGQTEVPLPSEALVRICRHPDRACLIHPKGHDHYQILRAKLGWGTHTQVTSPC</sequence>
<feature type="binding site" evidence="6">
    <location>
        <position position="248"/>
    </location>
    <ligand>
        <name>NAD(+)</name>
        <dbReference type="ChEBI" id="CHEBI:57540"/>
    </ligand>
</feature>
<dbReference type="SUPFAM" id="SSF111331">
    <property type="entry name" value="NAD kinase/diacylglycerol kinase-like"/>
    <property type="match status" value="1"/>
</dbReference>
<protein>
    <recommendedName>
        <fullName evidence="6">NAD kinase</fullName>
        <ecNumber evidence="6">2.7.1.23</ecNumber>
    </recommendedName>
    <alternativeName>
        <fullName evidence="6">ATP-dependent NAD kinase</fullName>
    </alternativeName>
</protein>
<comment type="cofactor">
    <cofactor evidence="6">
        <name>a divalent metal cation</name>
        <dbReference type="ChEBI" id="CHEBI:60240"/>
    </cofactor>
</comment>
<dbReference type="GO" id="GO:0051287">
    <property type="term" value="F:NAD binding"/>
    <property type="evidence" value="ECO:0007669"/>
    <property type="project" value="UniProtKB-ARBA"/>
</dbReference>
<dbReference type="RefSeq" id="WP_100921698.1">
    <property type="nucleotide sequence ID" value="NZ_CP020370.1"/>
</dbReference>
<keyword evidence="6" id="KW-0547">Nucleotide-binding</keyword>
<accession>A0A2K8UEM8</accession>
<dbReference type="Pfam" id="PF01513">
    <property type="entry name" value="NAD_kinase"/>
    <property type="match status" value="1"/>
</dbReference>
<keyword evidence="3 6" id="KW-0521">NADP</keyword>
<dbReference type="GO" id="GO:0019674">
    <property type="term" value="P:NAD+ metabolic process"/>
    <property type="evidence" value="ECO:0007669"/>
    <property type="project" value="InterPro"/>
</dbReference>